<reference evidence="1" key="1">
    <citation type="submission" date="2017-02" db="UniProtKB">
        <authorList>
            <consortium name="WormBaseParasite"/>
        </authorList>
    </citation>
    <scope>IDENTIFICATION</scope>
</reference>
<dbReference type="AlphaFoldDB" id="A0A0N4WYA7"/>
<accession>A0A0N4WYA7</accession>
<proteinExistence type="predicted"/>
<organism evidence="1">
    <name type="scientific">Haemonchus placei</name>
    <name type="common">Barber's pole worm</name>
    <dbReference type="NCBI Taxonomy" id="6290"/>
    <lineage>
        <taxon>Eukaryota</taxon>
        <taxon>Metazoa</taxon>
        <taxon>Ecdysozoa</taxon>
        <taxon>Nematoda</taxon>
        <taxon>Chromadorea</taxon>
        <taxon>Rhabditida</taxon>
        <taxon>Rhabditina</taxon>
        <taxon>Rhabditomorpha</taxon>
        <taxon>Strongyloidea</taxon>
        <taxon>Trichostrongylidae</taxon>
        <taxon>Haemonchus</taxon>
    </lineage>
</organism>
<name>A0A0N4WYA7_HAEPC</name>
<evidence type="ECO:0000313" key="1">
    <source>
        <dbReference type="WBParaSite" id="HPLM_0001685001-mRNA-1"/>
    </source>
</evidence>
<sequence>LSVFANTSEIWLRFLCPVDVKRFIGLLLSIGVLVATLRNDSPLPVSISFSPSIPESELAIGGRDLMPFCSSSICFSCSASLVSSSRHRIRSMSNSHFKRRCSFAALFFNSMCFFISSWAKWANFTAFLSRSLIIFASRVLLLD</sequence>
<protein>
    <submittedName>
        <fullName evidence="1">Secreted protein</fullName>
    </submittedName>
</protein>
<dbReference type="WBParaSite" id="HPLM_0001685001-mRNA-1">
    <property type="protein sequence ID" value="HPLM_0001685001-mRNA-1"/>
    <property type="gene ID" value="HPLM_0001685001"/>
</dbReference>